<reference evidence="1" key="1">
    <citation type="submission" date="2019-08" db="EMBL/GenBank/DDBJ databases">
        <title>The genome of the North American firefly Photinus pyralis.</title>
        <authorList>
            <consortium name="Photinus pyralis genome working group"/>
            <person name="Fallon T.R."/>
            <person name="Sander Lower S.E."/>
            <person name="Weng J.-K."/>
        </authorList>
    </citation>
    <scope>NUCLEOTIDE SEQUENCE</scope>
    <source>
        <strain evidence="1">TRF0915ILg1</strain>
        <tissue evidence="1">Whole body</tissue>
    </source>
</reference>
<accession>A0A8K0G6S2</accession>
<comment type="caution">
    <text evidence="1">The sequence shown here is derived from an EMBL/GenBank/DDBJ whole genome shotgun (WGS) entry which is preliminary data.</text>
</comment>
<dbReference type="Proteomes" id="UP000801492">
    <property type="component" value="Unassembled WGS sequence"/>
</dbReference>
<organism evidence="1 2">
    <name type="scientific">Ignelater luminosus</name>
    <name type="common">Cucubano</name>
    <name type="synonym">Pyrophorus luminosus</name>
    <dbReference type="NCBI Taxonomy" id="2038154"/>
    <lineage>
        <taxon>Eukaryota</taxon>
        <taxon>Metazoa</taxon>
        <taxon>Ecdysozoa</taxon>
        <taxon>Arthropoda</taxon>
        <taxon>Hexapoda</taxon>
        <taxon>Insecta</taxon>
        <taxon>Pterygota</taxon>
        <taxon>Neoptera</taxon>
        <taxon>Endopterygota</taxon>
        <taxon>Coleoptera</taxon>
        <taxon>Polyphaga</taxon>
        <taxon>Elateriformia</taxon>
        <taxon>Elateroidea</taxon>
        <taxon>Elateridae</taxon>
        <taxon>Agrypninae</taxon>
        <taxon>Pyrophorini</taxon>
        <taxon>Ignelater</taxon>
    </lineage>
</organism>
<evidence type="ECO:0000313" key="1">
    <source>
        <dbReference type="EMBL" id="KAF2893730.1"/>
    </source>
</evidence>
<name>A0A8K0G6S2_IGNLU</name>
<evidence type="ECO:0000313" key="2">
    <source>
        <dbReference type="Proteomes" id="UP000801492"/>
    </source>
</evidence>
<dbReference type="AlphaFoldDB" id="A0A8K0G6S2"/>
<protein>
    <submittedName>
        <fullName evidence="1">Uncharacterized protein</fullName>
    </submittedName>
</protein>
<sequence>MKEPGREESELTKKYGEVDKDGIRVITVVADDAWRLTNKKARRQMFLSADNDYGAITSNMVINEDVLKATKQECIDS</sequence>
<dbReference type="EMBL" id="VTPC01007699">
    <property type="protein sequence ID" value="KAF2893730.1"/>
    <property type="molecule type" value="Genomic_DNA"/>
</dbReference>
<proteinExistence type="predicted"/>
<keyword evidence="2" id="KW-1185">Reference proteome</keyword>
<gene>
    <name evidence="1" type="ORF">ILUMI_12443</name>
</gene>